<keyword evidence="3" id="KW-1185">Reference proteome</keyword>
<sequence>MISPFLIVEPEPARAGRCPSDASAGVGRCLVKAILGGGGLAAMVVLSGCRGRAHEDLYRQNLQREVRVLEDQLYEADYENRVLIDKLRRERARSDECATDDAPPSRRGGRLRDLIDPNSNTDGPLIPAEPYRGSGQGGDLGHGFDDAPVDDAFRSRGESKVPLPDSFETIPPGPKSPNTPPPASVPKPRPDASTDQPPKPGSESATQPRDFGDLPDIDALVDPGTLVDPGKLTDPGPQMDSEGLVDPGTLLDPGQLQSPPSNPSSSGSPPRKPSGPMMIPDLLPAPGGPMPPGTNDLKIDPIEPGIPTPPNAPNGRPDGPPGKIDFPLSTTMLGGLGQLAGSVPPIELQPTKIRIDSTSSQVRTNDAETSTAAESSESSMSLGVDLVVRADDAYGHPIAILGRSIHPTESLQAETAIKTRPLPKGSIHLSIIALDPTKTGDDAKLGRWDFGTEQLHELETLSRGNQGNGYAMTVPIRWKDRVPQGDSVIFFARLQSDDRDIRCESEISLKKQPSVAGWLPRR</sequence>
<organism evidence="2 3">
    <name type="scientific">Neorhodopirellula pilleata</name>
    <dbReference type="NCBI Taxonomy" id="2714738"/>
    <lineage>
        <taxon>Bacteria</taxon>
        <taxon>Pseudomonadati</taxon>
        <taxon>Planctomycetota</taxon>
        <taxon>Planctomycetia</taxon>
        <taxon>Pirellulales</taxon>
        <taxon>Pirellulaceae</taxon>
        <taxon>Neorhodopirellula</taxon>
    </lineage>
</organism>
<evidence type="ECO:0000256" key="1">
    <source>
        <dbReference type="SAM" id="MobiDB-lite"/>
    </source>
</evidence>
<protein>
    <submittedName>
        <fullName evidence="2">Uncharacterized protein</fullName>
    </submittedName>
</protein>
<dbReference type="Proteomes" id="UP000316213">
    <property type="component" value="Unassembled WGS sequence"/>
</dbReference>
<feature type="compositionally biased region" description="Low complexity" evidence="1">
    <location>
        <begin position="367"/>
        <end position="378"/>
    </location>
</feature>
<dbReference type="RefSeq" id="WP_231602679.1">
    <property type="nucleotide sequence ID" value="NZ_SJPM01000001.1"/>
</dbReference>
<comment type="caution">
    <text evidence="2">The sequence shown here is derived from an EMBL/GenBank/DDBJ whole genome shotgun (WGS) entry which is preliminary data.</text>
</comment>
<gene>
    <name evidence="2" type="ORF">Pla100_08530</name>
</gene>
<proteinExistence type="predicted"/>
<evidence type="ECO:0000313" key="2">
    <source>
        <dbReference type="EMBL" id="TWU03918.1"/>
    </source>
</evidence>
<reference evidence="2 3" key="1">
    <citation type="submission" date="2019-02" db="EMBL/GenBank/DDBJ databases">
        <title>Deep-cultivation of Planctomycetes and their phenomic and genomic characterization uncovers novel biology.</title>
        <authorList>
            <person name="Wiegand S."/>
            <person name="Jogler M."/>
            <person name="Boedeker C."/>
            <person name="Pinto D."/>
            <person name="Vollmers J."/>
            <person name="Rivas-Marin E."/>
            <person name="Kohn T."/>
            <person name="Peeters S.H."/>
            <person name="Heuer A."/>
            <person name="Rast P."/>
            <person name="Oberbeckmann S."/>
            <person name="Bunk B."/>
            <person name="Jeske O."/>
            <person name="Meyerdierks A."/>
            <person name="Storesund J.E."/>
            <person name="Kallscheuer N."/>
            <person name="Luecker S."/>
            <person name="Lage O.M."/>
            <person name="Pohl T."/>
            <person name="Merkel B.J."/>
            <person name="Hornburger P."/>
            <person name="Mueller R.-W."/>
            <person name="Bruemmer F."/>
            <person name="Labrenz M."/>
            <person name="Spormann A.M."/>
            <person name="Op Den Camp H."/>
            <person name="Overmann J."/>
            <person name="Amann R."/>
            <person name="Jetten M.S.M."/>
            <person name="Mascher T."/>
            <person name="Medema M.H."/>
            <person name="Devos D.P."/>
            <person name="Kaster A.-K."/>
            <person name="Ovreas L."/>
            <person name="Rohde M."/>
            <person name="Galperin M.Y."/>
            <person name="Jogler C."/>
        </authorList>
    </citation>
    <scope>NUCLEOTIDE SEQUENCE [LARGE SCALE GENOMIC DNA]</scope>
    <source>
        <strain evidence="2 3">Pla100</strain>
    </source>
</reference>
<feature type="region of interest" description="Disordered" evidence="1">
    <location>
        <begin position="354"/>
        <end position="378"/>
    </location>
</feature>
<feature type="compositionally biased region" description="Pro residues" evidence="1">
    <location>
        <begin position="171"/>
        <end position="187"/>
    </location>
</feature>
<name>A0A5C6AWB1_9BACT</name>
<dbReference type="EMBL" id="SJPM01000001">
    <property type="protein sequence ID" value="TWU03918.1"/>
    <property type="molecule type" value="Genomic_DNA"/>
</dbReference>
<feature type="region of interest" description="Disordered" evidence="1">
    <location>
        <begin position="90"/>
        <end position="325"/>
    </location>
</feature>
<accession>A0A5C6AWB1</accession>
<evidence type="ECO:0000313" key="3">
    <source>
        <dbReference type="Proteomes" id="UP000316213"/>
    </source>
</evidence>
<dbReference type="AlphaFoldDB" id="A0A5C6AWB1"/>